<dbReference type="InterPro" id="IPR036265">
    <property type="entry name" value="HIT-like_sf"/>
</dbReference>
<dbReference type="EMBL" id="QHHQ01000007">
    <property type="protein sequence ID" value="RAH98148.1"/>
    <property type="molecule type" value="Genomic_DNA"/>
</dbReference>
<dbReference type="OrthoDB" id="9784774at2"/>
<name>A0A8B2NMS3_9HYPH</name>
<dbReference type="PRINTS" id="PR00332">
    <property type="entry name" value="HISTRIAD"/>
</dbReference>
<evidence type="ECO:0000313" key="6">
    <source>
        <dbReference type="Proteomes" id="UP000249590"/>
    </source>
</evidence>
<dbReference type="PROSITE" id="PS51084">
    <property type="entry name" value="HIT_2"/>
    <property type="match status" value="1"/>
</dbReference>
<feature type="short sequence motif" description="Histidine triad motif" evidence="2 3">
    <location>
        <begin position="101"/>
        <end position="105"/>
    </location>
</feature>
<evidence type="ECO:0000256" key="2">
    <source>
        <dbReference type="PIRSR" id="PIRSR601310-3"/>
    </source>
</evidence>
<sequence length="141" mass="15152">MTAYDPDNIFAKILRNEIPSETVYEDDTTRVIMDIMPRATGHALVIPKAPSRNILDIEPDSLASTIAIVQKVARAAKEAFAADGITVQQFSEGAGGQMVFHTHFHVLPRHEGVALKPHSGQVAPAEEVAAAASKLRAALND</sequence>
<dbReference type="SUPFAM" id="SSF54197">
    <property type="entry name" value="HIT-like"/>
    <property type="match status" value="1"/>
</dbReference>
<keyword evidence="6" id="KW-1185">Reference proteome</keyword>
<dbReference type="PANTHER" id="PTHR46648:SF1">
    <property type="entry name" value="ADENOSINE 5'-MONOPHOSPHORAMIDASE HNT1"/>
    <property type="match status" value="1"/>
</dbReference>
<proteinExistence type="predicted"/>
<dbReference type="InterPro" id="IPR001310">
    <property type="entry name" value="Histidine_triad_HIT"/>
</dbReference>
<evidence type="ECO:0000313" key="5">
    <source>
        <dbReference type="EMBL" id="RAH98148.1"/>
    </source>
</evidence>
<feature type="domain" description="HIT" evidence="4">
    <location>
        <begin position="9"/>
        <end position="116"/>
    </location>
</feature>
<dbReference type="AlphaFoldDB" id="A0A8B2NMS3"/>
<dbReference type="GO" id="GO:0009117">
    <property type="term" value="P:nucleotide metabolic process"/>
    <property type="evidence" value="ECO:0007669"/>
    <property type="project" value="TreeGrafter"/>
</dbReference>
<dbReference type="PANTHER" id="PTHR46648">
    <property type="entry name" value="HIT FAMILY PROTEIN 1"/>
    <property type="match status" value="1"/>
</dbReference>
<reference evidence="5 6" key="1">
    <citation type="submission" date="2018-05" db="EMBL/GenBank/DDBJ databases">
        <title>Acuticoccus sediminis sp. nov., isolated from deep-sea sediment of Indian Ocean.</title>
        <authorList>
            <person name="Liu X."/>
            <person name="Lai Q."/>
            <person name="Du Y."/>
            <person name="Sun F."/>
            <person name="Zhang X."/>
            <person name="Wang S."/>
            <person name="Shao Z."/>
        </authorList>
    </citation>
    <scope>NUCLEOTIDE SEQUENCE [LARGE SCALE GENOMIC DNA]</scope>
    <source>
        <strain evidence="5 6">PTG4-2</strain>
    </source>
</reference>
<dbReference type="InterPro" id="IPR011146">
    <property type="entry name" value="HIT-like"/>
</dbReference>
<protein>
    <submittedName>
        <fullName evidence="5">HIT family protein</fullName>
    </submittedName>
</protein>
<feature type="active site" description="Tele-AMP-histidine intermediate" evidence="1">
    <location>
        <position position="103"/>
    </location>
</feature>
<gene>
    <name evidence="5" type="ORF">DLJ53_25865</name>
</gene>
<evidence type="ECO:0000256" key="3">
    <source>
        <dbReference type="PROSITE-ProRule" id="PRU00464"/>
    </source>
</evidence>
<dbReference type="Gene3D" id="3.30.428.10">
    <property type="entry name" value="HIT-like"/>
    <property type="match status" value="1"/>
</dbReference>
<dbReference type="Pfam" id="PF01230">
    <property type="entry name" value="HIT"/>
    <property type="match status" value="1"/>
</dbReference>
<dbReference type="Proteomes" id="UP000249590">
    <property type="component" value="Unassembled WGS sequence"/>
</dbReference>
<dbReference type="GO" id="GO:0003824">
    <property type="term" value="F:catalytic activity"/>
    <property type="evidence" value="ECO:0007669"/>
    <property type="project" value="InterPro"/>
</dbReference>
<evidence type="ECO:0000256" key="1">
    <source>
        <dbReference type="PIRSR" id="PIRSR601310-1"/>
    </source>
</evidence>
<comment type="caution">
    <text evidence="5">The sequence shown here is derived from an EMBL/GenBank/DDBJ whole genome shotgun (WGS) entry which is preliminary data.</text>
</comment>
<accession>A0A8B2NMS3</accession>
<organism evidence="5 6">
    <name type="scientific">Acuticoccus sediminis</name>
    <dbReference type="NCBI Taxonomy" id="2184697"/>
    <lineage>
        <taxon>Bacteria</taxon>
        <taxon>Pseudomonadati</taxon>
        <taxon>Pseudomonadota</taxon>
        <taxon>Alphaproteobacteria</taxon>
        <taxon>Hyphomicrobiales</taxon>
        <taxon>Amorphaceae</taxon>
        <taxon>Acuticoccus</taxon>
    </lineage>
</organism>
<dbReference type="RefSeq" id="WP_111350691.1">
    <property type="nucleotide sequence ID" value="NZ_QHHQ01000007.1"/>
</dbReference>
<evidence type="ECO:0000259" key="4">
    <source>
        <dbReference type="PROSITE" id="PS51084"/>
    </source>
</evidence>